<keyword evidence="1" id="KW-1133">Transmembrane helix</keyword>
<evidence type="ECO:0000256" key="1">
    <source>
        <dbReference type="SAM" id="Phobius"/>
    </source>
</evidence>
<sequence length="106" mass="11724">MQGGPMVWGPDANSAWTLPTSSPSGLLISWLLLHCFRSQNRQCRDYNSQTESPFNSNCINNTAVPASLLSGIKSSQCYSTRFPGTQIILCRDFSKTLRGIHSTKEL</sequence>
<dbReference type="AlphaFoldDB" id="A0A974BYT8"/>
<organism evidence="2 3">
    <name type="scientific">Xenopus laevis</name>
    <name type="common">African clawed frog</name>
    <dbReference type="NCBI Taxonomy" id="8355"/>
    <lineage>
        <taxon>Eukaryota</taxon>
        <taxon>Metazoa</taxon>
        <taxon>Chordata</taxon>
        <taxon>Craniata</taxon>
        <taxon>Vertebrata</taxon>
        <taxon>Euteleostomi</taxon>
        <taxon>Amphibia</taxon>
        <taxon>Batrachia</taxon>
        <taxon>Anura</taxon>
        <taxon>Pipoidea</taxon>
        <taxon>Pipidae</taxon>
        <taxon>Xenopodinae</taxon>
        <taxon>Xenopus</taxon>
        <taxon>Xenopus</taxon>
    </lineage>
</organism>
<keyword evidence="1" id="KW-0812">Transmembrane</keyword>
<dbReference type="Proteomes" id="UP000694892">
    <property type="component" value="Chromosome 9_10L"/>
</dbReference>
<proteinExistence type="predicted"/>
<name>A0A974BYT8_XENLA</name>
<feature type="transmembrane region" description="Helical" evidence="1">
    <location>
        <begin position="15"/>
        <end position="36"/>
    </location>
</feature>
<gene>
    <name evidence="2" type="ORF">XELAEV_18044350mg</name>
</gene>
<evidence type="ECO:0000313" key="3">
    <source>
        <dbReference type="Proteomes" id="UP000694892"/>
    </source>
</evidence>
<evidence type="ECO:0000313" key="2">
    <source>
        <dbReference type="EMBL" id="OCT63252.1"/>
    </source>
</evidence>
<protein>
    <submittedName>
        <fullName evidence="2">Uncharacterized protein</fullName>
    </submittedName>
</protein>
<dbReference type="EMBL" id="CM004482">
    <property type="protein sequence ID" value="OCT63252.1"/>
    <property type="molecule type" value="Genomic_DNA"/>
</dbReference>
<keyword evidence="1" id="KW-0472">Membrane</keyword>
<reference evidence="3" key="1">
    <citation type="journal article" date="2016" name="Nature">
        <title>Genome evolution in the allotetraploid frog Xenopus laevis.</title>
        <authorList>
            <person name="Session A.M."/>
            <person name="Uno Y."/>
            <person name="Kwon T."/>
            <person name="Chapman J.A."/>
            <person name="Toyoda A."/>
            <person name="Takahashi S."/>
            <person name="Fukui A."/>
            <person name="Hikosaka A."/>
            <person name="Suzuki A."/>
            <person name="Kondo M."/>
            <person name="van Heeringen S.J."/>
            <person name="Quigley I."/>
            <person name="Heinz S."/>
            <person name="Ogino H."/>
            <person name="Ochi H."/>
            <person name="Hellsten U."/>
            <person name="Lyons J.B."/>
            <person name="Simakov O."/>
            <person name="Putnam N."/>
            <person name="Stites J."/>
            <person name="Kuroki Y."/>
            <person name="Tanaka T."/>
            <person name="Michiue T."/>
            <person name="Watanabe M."/>
            <person name="Bogdanovic O."/>
            <person name="Lister R."/>
            <person name="Georgiou G."/>
            <person name="Paranjpe S.S."/>
            <person name="van Kruijsbergen I."/>
            <person name="Shu S."/>
            <person name="Carlson J."/>
            <person name="Kinoshita T."/>
            <person name="Ohta Y."/>
            <person name="Mawaribuchi S."/>
            <person name="Jenkins J."/>
            <person name="Grimwood J."/>
            <person name="Schmutz J."/>
            <person name="Mitros T."/>
            <person name="Mozaffari S.V."/>
            <person name="Suzuki Y."/>
            <person name="Haramoto Y."/>
            <person name="Yamamoto T.S."/>
            <person name="Takagi C."/>
            <person name="Heald R."/>
            <person name="Miller K."/>
            <person name="Haudenschild C."/>
            <person name="Kitzman J."/>
            <person name="Nakayama T."/>
            <person name="Izutsu Y."/>
            <person name="Robert J."/>
            <person name="Fortriede J."/>
            <person name="Burns K."/>
            <person name="Lotay V."/>
            <person name="Karimi K."/>
            <person name="Yasuoka Y."/>
            <person name="Dichmann D.S."/>
            <person name="Flajnik M.F."/>
            <person name="Houston D.W."/>
            <person name="Shendure J."/>
            <person name="DuPasquier L."/>
            <person name="Vize P.D."/>
            <person name="Zorn A.M."/>
            <person name="Ito M."/>
            <person name="Marcotte E.M."/>
            <person name="Wallingford J.B."/>
            <person name="Ito Y."/>
            <person name="Asashima M."/>
            <person name="Ueno N."/>
            <person name="Matsuda Y."/>
            <person name="Veenstra G.J."/>
            <person name="Fujiyama A."/>
            <person name="Harland R.M."/>
            <person name="Taira M."/>
            <person name="Rokhsar D.S."/>
        </authorList>
    </citation>
    <scope>NUCLEOTIDE SEQUENCE [LARGE SCALE GENOMIC DNA]</scope>
    <source>
        <strain evidence="3">J</strain>
    </source>
</reference>
<accession>A0A974BYT8</accession>